<comment type="caution">
    <text evidence="5">The sequence shown here is derived from an EMBL/GenBank/DDBJ whole genome shotgun (WGS) entry which is preliminary data.</text>
</comment>
<feature type="domain" description="Cytochrome b5 heme-binding" evidence="4">
    <location>
        <begin position="115"/>
        <end position="209"/>
    </location>
</feature>
<gene>
    <name evidence="5" type="ORF">WICPIJ_006511</name>
</gene>
<dbReference type="SMART" id="SM01117">
    <property type="entry name" value="Cyt-b5"/>
    <property type="match status" value="1"/>
</dbReference>
<keyword evidence="3" id="KW-0812">Transmembrane</keyword>
<evidence type="ECO:0000256" key="3">
    <source>
        <dbReference type="SAM" id="Phobius"/>
    </source>
</evidence>
<dbReference type="GO" id="GO:0012505">
    <property type="term" value="C:endomembrane system"/>
    <property type="evidence" value="ECO:0007669"/>
    <property type="project" value="TreeGrafter"/>
</dbReference>
<evidence type="ECO:0000313" key="5">
    <source>
        <dbReference type="EMBL" id="KAH3682520.1"/>
    </source>
</evidence>
<dbReference type="Pfam" id="PF00173">
    <property type="entry name" value="Cyt-b5"/>
    <property type="match status" value="1"/>
</dbReference>
<sequence length="232" mass="26088">MSDIKTDTSSSSHSSAKNENQVKQRKTNASSSSSKDEFTPHTADATPLSNSYDSNSSSNSNLTILDCLRMLLGILMLLSFTSYVSTGTFLSFGYNGKFIKPSFIKHIITRPNLSLTIEELSQFNGMDPSKPIYISINRTIWDVSEGKFNYGQSGAYNMFAGQEISRALATNCMNHLSYDLRDLEPQEIRRLKGWQEFFDHKYWIVGHLQKEELKGFPPSRSECVGKFGQFGS</sequence>
<feature type="compositionally biased region" description="Low complexity" evidence="2">
    <location>
        <begin position="49"/>
        <end position="59"/>
    </location>
</feature>
<reference evidence="5" key="1">
    <citation type="journal article" date="2021" name="Open Biol.">
        <title>Shared evolutionary footprints suggest mitochondrial oxidative damage underlies multiple complex I losses in fungi.</title>
        <authorList>
            <person name="Schikora-Tamarit M.A."/>
            <person name="Marcet-Houben M."/>
            <person name="Nosek J."/>
            <person name="Gabaldon T."/>
        </authorList>
    </citation>
    <scope>NUCLEOTIDE SEQUENCE</scope>
    <source>
        <strain evidence="5">CBS2887</strain>
    </source>
</reference>
<comment type="similarity">
    <text evidence="1">Belongs to the cytochrome b5 family. MAPR subfamily.</text>
</comment>
<dbReference type="InterPro" id="IPR001199">
    <property type="entry name" value="Cyt_B5-like_heme/steroid-bd"/>
</dbReference>
<feature type="transmembrane region" description="Helical" evidence="3">
    <location>
        <begin position="70"/>
        <end position="94"/>
    </location>
</feature>
<evidence type="ECO:0000313" key="6">
    <source>
        <dbReference type="Proteomes" id="UP000774326"/>
    </source>
</evidence>
<dbReference type="SUPFAM" id="SSF55856">
    <property type="entry name" value="Cytochrome b5-like heme/steroid binding domain"/>
    <property type="match status" value="1"/>
</dbReference>
<keyword evidence="3" id="KW-1133">Transmembrane helix</keyword>
<dbReference type="PANTHER" id="PTHR10281:SF76">
    <property type="entry name" value="CALCUTTA CUP-RELATED"/>
    <property type="match status" value="1"/>
</dbReference>
<dbReference type="InterPro" id="IPR050577">
    <property type="entry name" value="MAPR/NEUFC/NENF-like"/>
</dbReference>
<dbReference type="InterPro" id="IPR036400">
    <property type="entry name" value="Cyt_B5-like_heme/steroid_sf"/>
</dbReference>
<proteinExistence type="inferred from homology"/>
<dbReference type="GO" id="GO:0016020">
    <property type="term" value="C:membrane"/>
    <property type="evidence" value="ECO:0007669"/>
    <property type="project" value="TreeGrafter"/>
</dbReference>
<dbReference type="OrthoDB" id="10257697at2759"/>
<dbReference type="Gene3D" id="3.10.120.10">
    <property type="entry name" value="Cytochrome b5-like heme/steroid binding domain"/>
    <property type="match status" value="1"/>
</dbReference>
<keyword evidence="3" id="KW-0472">Membrane</keyword>
<reference evidence="5" key="2">
    <citation type="submission" date="2021-01" db="EMBL/GenBank/DDBJ databases">
        <authorList>
            <person name="Schikora-Tamarit M.A."/>
        </authorList>
    </citation>
    <scope>NUCLEOTIDE SEQUENCE</scope>
    <source>
        <strain evidence="5">CBS2887</strain>
    </source>
</reference>
<dbReference type="Proteomes" id="UP000774326">
    <property type="component" value="Unassembled WGS sequence"/>
</dbReference>
<name>A0A9P8TKY3_WICPI</name>
<evidence type="ECO:0000259" key="4">
    <source>
        <dbReference type="SMART" id="SM01117"/>
    </source>
</evidence>
<feature type="compositionally biased region" description="Polar residues" evidence="2">
    <location>
        <begin position="17"/>
        <end position="33"/>
    </location>
</feature>
<protein>
    <recommendedName>
        <fullName evidence="4">Cytochrome b5 heme-binding domain-containing protein</fullName>
    </recommendedName>
</protein>
<feature type="region of interest" description="Disordered" evidence="2">
    <location>
        <begin position="1"/>
        <end position="59"/>
    </location>
</feature>
<evidence type="ECO:0000256" key="2">
    <source>
        <dbReference type="SAM" id="MobiDB-lite"/>
    </source>
</evidence>
<dbReference type="AlphaFoldDB" id="A0A9P8TKY3"/>
<keyword evidence="6" id="KW-1185">Reference proteome</keyword>
<dbReference type="EMBL" id="JAEUBG010003665">
    <property type="protein sequence ID" value="KAH3682520.1"/>
    <property type="molecule type" value="Genomic_DNA"/>
</dbReference>
<dbReference type="PANTHER" id="PTHR10281">
    <property type="entry name" value="MEMBRANE-ASSOCIATED PROGESTERONE RECEPTOR COMPONENT-RELATED"/>
    <property type="match status" value="1"/>
</dbReference>
<evidence type="ECO:0000256" key="1">
    <source>
        <dbReference type="ARBA" id="ARBA00038357"/>
    </source>
</evidence>
<organism evidence="5 6">
    <name type="scientific">Wickerhamomyces pijperi</name>
    <name type="common">Yeast</name>
    <name type="synonym">Pichia pijperi</name>
    <dbReference type="NCBI Taxonomy" id="599730"/>
    <lineage>
        <taxon>Eukaryota</taxon>
        <taxon>Fungi</taxon>
        <taxon>Dikarya</taxon>
        <taxon>Ascomycota</taxon>
        <taxon>Saccharomycotina</taxon>
        <taxon>Saccharomycetes</taxon>
        <taxon>Phaffomycetales</taxon>
        <taxon>Wickerhamomycetaceae</taxon>
        <taxon>Wickerhamomyces</taxon>
    </lineage>
</organism>
<accession>A0A9P8TKY3</accession>